<protein>
    <submittedName>
        <fullName evidence="2">Uncharacterized protein</fullName>
    </submittedName>
</protein>
<keyword evidence="3" id="KW-1185">Reference proteome</keyword>
<feature type="compositionally biased region" description="Acidic residues" evidence="1">
    <location>
        <begin position="9"/>
        <end position="19"/>
    </location>
</feature>
<accession>A0A139A5I1</accession>
<dbReference type="EMBL" id="KQ965797">
    <property type="protein sequence ID" value="KXS11725.1"/>
    <property type="molecule type" value="Genomic_DNA"/>
</dbReference>
<reference evidence="2 3" key="1">
    <citation type="journal article" date="2015" name="Genome Biol. Evol.">
        <title>Phylogenomic analyses indicate that early fungi evolved digesting cell walls of algal ancestors of land plants.</title>
        <authorList>
            <person name="Chang Y."/>
            <person name="Wang S."/>
            <person name="Sekimoto S."/>
            <person name="Aerts A.L."/>
            <person name="Choi C."/>
            <person name="Clum A."/>
            <person name="LaButti K.M."/>
            <person name="Lindquist E.A."/>
            <person name="Yee Ngan C."/>
            <person name="Ohm R.A."/>
            <person name="Salamov A.A."/>
            <person name="Grigoriev I.V."/>
            <person name="Spatafora J.W."/>
            <person name="Berbee M.L."/>
        </authorList>
    </citation>
    <scope>NUCLEOTIDE SEQUENCE [LARGE SCALE GENOMIC DNA]</scope>
    <source>
        <strain evidence="2 3">JEL478</strain>
    </source>
</reference>
<dbReference type="AlphaFoldDB" id="A0A139A5I1"/>
<sequence>MPHERDADVIDVDQEEDASEGLMDVSTQPLVKLEHDVPVMQEFPPHRQPYPPQLLVQPIVILDGDEIESESARREQRMGFSVAVLLRGVLCSSHFHHGAKHCQVESPQ</sequence>
<dbReference type="Proteomes" id="UP000070544">
    <property type="component" value="Unassembled WGS sequence"/>
</dbReference>
<name>A0A139A5I1_GONPJ</name>
<evidence type="ECO:0000313" key="3">
    <source>
        <dbReference type="Proteomes" id="UP000070544"/>
    </source>
</evidence>
<proteinExistence type="predicted"/>
<gene>
    <name evidence="2" type="ORF">M427DRAFT_421451</name>
</gene>
<organism evidence="2 3">
    <name type="scientific">Gonapodya prolifera (strain JEL478)</name>
    <name type="common">Monoblepharis prolifera</name>
    <dbReference type="NCBI Taxonomy" id="1344416"/>
    <lineage>
        <taxon>Eukaryota</taxon>
        <taxon>Fungi</taxon>
        <taxon>Fungi incertae sedis</taxon>
        <taxon>Chytridiomycota</taxon>
        <taxon>Chytridiomycota incertae sedis</taxon>
        <taxon>Monoblepharidomycetes</taxon>
        <taxon>Monoblepharidales</taxon>
        <taxon>Gonapodyaceae</taxon>
        <taxon>Gonapodya</taxon>
    </lineage>
</organism>
<evidence type="ECO:0000313" key="2">
    <source>
        <dbReference type="EMBL" id="KXS11725.1"/>
    </source>
</evidence>
<feature type="region of interest" description="Disordered" evidence="1">
    <location>
        <begin position="1"/>
        <end position="22"/>
    </location>
</feature>
<evidence type="ECO:0000256" key="1">
    <source>
        <dbReference type="SAM" id="MobiDB-lite"/>
    </source>
</evidence>